<dbReference type="Proteomes" id="UP000683925">
    <property type="component" value="Unassembled WGS sequence"/>
</dbReference>
<evidence type="ECO:0000313" key="1">
    <source>
        <dbReference type="EMBL" id="CAD8184249.1"/>
    </source>
</evidence>
<proteinExistence type="predicted"/>
<evidence type="ECO:0000313" key="2">
    <source>
        <dbReference type="Proteomes" id="UP000683925"/>
    </source>
</evidence>
<name>A0A8S1W8P0_PAROT</name>
<sequence length="185" mass="22061">MKEKYFISRLKFQIYVCMINKDQSEWKRKALKVVIVNFRIFQKPNKLQKRFYIQINKHKIKNEVKSIQDHVPKLDQVGDELKSILYFLQLRTLLPFRSNCVIIMNRISIWVKYKQIIILIFKGYVVIISTTFKKTIGFENKVKHKTAKDKGNNSEIRNERGTLRNVQVIDITAPFFVVFALNFKC</sequence>
<accession>A0A8S1W8P0</accession>
<gene>
    <name evidence="1" type="ORF">POCTA_138.1.T0820220</name>
</gene>
<dbReference type="EMBL" id="CAJJDP010000081">
    <property type="protein sequence ID" value="CAD8184249.1"/>
    <property type="molecule type" value="Genomic_DNA"/>
</dbReference>
<reference evidence="1" key="1">
    <citation type="submission" date="2021-01" db="EMBL/GenBank/DDBJ databases">
        <authorList>
            <consortium name="Genoscope - CEA"/>
            <person name="William W."/>
        </authorList>
    </citation>
    <scope>NUCLEOTIDE SEQUENCE</scope>
</reference>
<keyword evidence="2" id="KW-1185">Reference proteome</keyword>
<comment type="caution">
    <text evidence="1">The sequence shown here is derived from an EMBL/GenBank/DDBJ whole genome shotgun (WGS) entry which is preliminary data.</text>
</comment>
<dbReference type="AlphaFoldDB" id="A0A8S1W8P0"/>
<organism evidence="1 2">
    <name type="scientific">Paramecium octaurelia</name>
    <dbReference type="NCBI Taxonomy" id="43137"/>
    <lineage>
        <taxon>Eukaryota</taxon>
        <taxon>Sar</taxon>
        <taxon>Alveolata</taxon>
        <taxon>Ciliophora</taxon>
        <taxon>Intramacronucleata</taxon>
        <taxon>Oligohymenophorea</taxon>
        <taxon>Peniculida</taxon>
        <taxon>Parameciidae</taxon>
        <taxon>Paramecium</taxon>
    </lineage>
</organism>
<protein>
    <submittedName>
        <fullName evidence="1">Uncharacterized protein</fullName>
    </submittedName>
</protein>